<comment type="caution">
    <text evidence="1">The sequence shown here is derived from an EMBL/GenBank/DDBJ whole genome shotgun (WGS) entry which is preliminary data.</text>
</comment>
<protein>
    <recommendedName>
        <fullName evidence="3">DUF1731 domain-containing protein</fullName>
    </recommendedName>
</protein>
<reference evidence="2" key="1">
    <citation type="journal article" date="2019" name="Int. J. Syst. Evol. Microbiol.">
        <title>The Global Catalogue of Microorganisms (GCM) 10K type strain sequencing project: providing services to taxonomists for standard genome sequencing and annotation.</title>
        <authorList>
            <consortium name="The Broad Institute Genomics Platform"/>
            <consortium name="The Broad Institute Genome Sequencing Center for Infectious Disease"/>
            <person name="Wu L."/>
            <person name="Ma J."/>
        </authorList>
    </citation>
    <scope>NUCLEOTIDE SEQUENCE [LARGE SCALE GENOMIC DNA]</scope>
    <source>
        <strain evidence="2">NBRC 113072</strain>
    </source>
</reference>
<gene>
    <name evidence="1" type="ORF">GCM10025883_01530</name>
</gene>
<dbReference type="Proteomes" id="UP001157126">
    <property type="component" value="Unassembled WGS sequence"/>
</dbReference>
<sequence length="86" mass="8965">MVVAAAPTPVRNAELMATLRRSTGRRAGMPTPAPLLRLGAIGLRTDPALALTGRHATSPVLAEAGMCWQHPTLAGAVADPFTPRLE</sequence>
<name>A0ABQ6IJL0_9MICO</name>
<evidence type="ECO:0000313" key="1">
    <source>
        <dbReference type="EMBL" id="GMA38108.1"/>
    </source>
</evidence>
<evidence type="ECO:0000313" key="2">
    <source>
        <dbReference type="Proteomes" id="UP001157126"/>
    </source>
</evidence>
<organism evidence="1 2">
    <name type="scientific">Mobilicoccus caccae</name>
    <dbReference type="NCBI Taxonomy" id="1859295"/>
    <lineage>
        <taxon>Bacteria</taxon>
        <taxon>Bacillati</taxon>
        <taxon>Actinomycetota</taxon>
        <taxon>Actinomycetes</taxon>
        <taxon>Micrococcales</taxon>
        <taxon>Dermatophilaceae</taxon>
        <taxon>Mobilicoccus</taxon>
    </lineage>
</organism>
<dbReference type="EMBL" id="BSUO01000001">
    <property type="protein sequence ID" value="GMA38108.1"/>
    <property type="molecule type" value="Genomic_DNA"/>
</dbReference>
<proteinExistence type="predicted"/>
<dbReference type="Gene3D" id="3.40.50.720">
    <property type="entry name" value="NAD(P)-binding Rossmann-like Domain"/>
    <property type="match status" value="1"/>
</dbReference>
<accession>A0ABQ6IJL0</accession>
<evidence type="ECO:0008006" key="3">
    <source>
        <dbReference type="Google" id="ProtNLM"/>
    </source>
</evidence>
<keyword evidence="2" id="KW-1185">Reference proteome</keyword>